<name>A0ABV3TXM2_9GAMM</name>
<dbReference type="EMBL" id="JBFRYB010000001">
    <property type="protein sequence ID" value="MEX1666026.1"/>
    <property type="molecule type" value="Genomic_DNA"/>
</dbReference>
<protein>
    <submittedName>
        <fullName evidence="1">Uncharacterized protein</fullName>
    </submittedName>
</protein>
<proteinExistence type="predicted"/>
<sequence length="353" mass="39651">MKQQGKLDIDFSDTQYQKILNGIQSDTSPLLCVGLIKIADGQRISAQSNSENVNKPGEVWLSLADTFFGDGSQTMTDLPEAAQIIALRFNKDYFVGLRHETVQKNVAALLRDENHLGPASRDVKLRIHSHTDAISQSPGDYVCLDRSGVRVGSELVNTGTAGQLCSSDECANAILQNFLVDGCIPSLTPLLSENNIDASTLNEVYFESEKHKVLYKRVRFLPDYIFIMASQTEISVEQFYLKMRNCSDNILRYHIEKILAAGIHTDLSLAQDDQSWQHIVQALREQDDEDLLGLLETGGFANHSIGGTNNDDHGDIVLRCAECIYYYPNRKWCDLPELPVPVEPHWYCKLWKL</sequence>
<comment type="caution">
    <text evidence="1">The sequence shown here is derived from an EMBL/GenBank/DDBJ whole genome shotgun (WGS) entry which is preliminary data.</text>
</comment>
<dbReference type="RefSeq" id="WP_368376113.1">
    <property type="nucleotide sequence ID" value="NZ_JBFRYB010000001.1"/>
</dbReference>
<gene>
    <name evidence="1" type="ORF">AB4875_11055</name>
</gene>
<evidence type="ECO:0000313" key="2">
    <source>
        <dbReference type="Proteomes" id="UP001557484"/>
    </source>
</evidence>
<dbReference type="Proteomes" id="UP001557484">
    <property type="component" value="Unassembled WGS sequence"/>
</dbReference>
<evidence type="ECO:0000313" key="1">
    <source>
        <dbReference type="EMBL" id="MEX1666026.1"/>
    </source>
</evidence>
<reference evidence="1 2" key="1">
    <citation type="journal article" date="2011" name="Int. J. Syst. Evol. Microbiol.">
        <title>Zhongshania antarctica gen. nov., sp. nov. and Zhongshania guokunii sp. nov., gammaproteobacteria respectively isolated from coastal attached (fast) ice and surface seawater of the Antarctic.</title>
        <authorList>
            <person name="Li H.J."/>
            <person name="Zhang X.Y."/>
            <person name="Chen C.X."/>
            <person name="Zhang Y.J."/>
            <person name="Gao Z.M."/>
            <person name="Yu Y."/>
            <person name="Chen X.L."/>
            <person name="Chen B."/>
            <person name="Zhang Y.Z."/>
        </authorList>
    </citation>
    <scope>NUCLEOTIDE SEQUENCE [LARGE SCALE GENOMIC DNA]</scope>
    <source>
        <strain evidence="1 2">R06B22</strain>
    </source>
</reference>
<accession>A0ABV3TXM2</accession>
<keyword evidence="2" id="KW-1185">Reference proteome</keyword>
<organism evidence="1 2">
    <name type="scientific">Zhongshania arctica</name>
    <dbReference type="NCBI Taxonomy" id="3238302"/>
    <lineage>
        <taxon>Bacteria</taxon>
        <taxon>Pseudomonadati</taxon>
        <taxon>Pseudomonadota</taxon>
        <taxon>Gammaproteobacteria</taxon>
        <taxon>Cellvibrionales</taxon>
        <taxon>Spongiibacteraceae</taxon>
        <taxon>Zhongshania</taxon>
    </lineage>
</organism>